<comment type="caution">
    <text evidence="6">The sequence shown here is derived from an EMBL/GenBank/DDBJ whole genome shotgun (WGS) entry which is preliminary data.</text>
</comment>
<evidence type="ECO:0000256" key="1">
    <source>
        <dbReference type="ARBA" id="ARBA00004245"/>
    </source>
</evidence>
<evidence type="ECO:0000256" key="5">
    <source>
        <dbReference type="ARBA" id="ARBA00049360"/>
    </source>
</evidence>
<dbReference type="PRINTS" id="PR00190">
    <property type="entry name" value="ACTIN"/>
</dbReference>
<dbReference type="InterPro" id="IPR043129">
    <property type="entry name" value="ATPase_NBD"/>
</dbReference>
<dbReference type="SMART" id="SM00268">
    <property type="entry name" value="ACTIN"/>
    <property type="match status" value="1"/>
</dbReference>
<dbReference type="EMBL" id="JALLKP010000002">
    <property type="protein sequence ID" value="KAK2196725.1"/>
    <property type="molecule type" value="Genomic_DNA"/>
</dbReference>
<evidence type="ECO:0000256" key="2">
    <source>
        <dbReference type="ARBA" id="ARBA00022490"/>
    </source>
</evidence>
<sequence>MADEQCIIIDNGSGTLKVGFANNTNPLAYIPPIFGQPRDIFREELTNSIYYGQDVQDNLNKMTVSHLVDHGHIDDFDKMEVLWRMCFDRIDSISDGASVLLTEPLNCSSNHKKCMLEIFFEKLNVEELNCSLSGLLAMYGTGKTTGTVVDIGDGITQVVPMQAGYLDPNCVRRIDFGGSELTMYLQRLLCQGGYLLTSRSDYELVKTLKEKYCFCSLDPIQDEKNGEGLEITHMLPDGQMLRDEETDSISMGVERFYVCEALFNPSIANCDTPNLPNVIWDAIQACSIEERTLLTESIHLCGGCGLFKNLDKRLQFELKNMAPAGARDKVTVLPNDNCHLLAWKGATFFSQYEIRAANPNRWITAREWEESGPDILACKTL</sequence>
<dbReference type="KEGG" id="bdw:94336272"/>
<dbReference type="Pfam" id="PF00022">
    <property type="entry name" value="Actin"/>
    <property type="match status" value="1"/>
</dbReference>
<comment type="similarity">
    <text evidence="4">Belongs to the actin family. ARP1 subfamily.</text>
</comment>
<keyword evidence="2" id="KW-0963">Cytoplasm</keyword>
<keyword evidence="7" id="KW-1185">Reference proteome</keyword>
<dbReference type="GeneID" id="94336272"/>
<dbReference type="InterPro" id="IPR004000">
    <property type="entry name" value="Actin"/>
</dbReference>
<comment type="catalytic activity">
    <reaction evidence="5">
        <text>ATP + H2O = ADP + phosphate + H(+)</text>
        <dbReference type="Rhea" id="RHEA:13065"/>
        <dbReference type="ChEBI" id="CHEBI:15377"/>
        <dbReference type="ChEBI" id="CHEBI:15378"/>
        <dbReference type="ChEBI" id="CHEBI:30616"/>
        <dbReference type="ChEBI" id="CHEBI:43474"/>
        <dbReference type="ChEBI" id="CHEBI:456216"/>
    </reaction>
</comment>
<dbReference type="Gene3D" id="3.30.420.40">
    <property type="match status" value="2"/>
</dbReference>
<accession>A0AAD9PL66</accession>
<keyword evidence="3" id="KW-0206">Cytoskeleton</keyword>
<evidence type="ECO:0000313" key="6">
    <source>
        <dbReference type="EMBL" id="KAK2196725.1"/>
    </source>
</evidence>
<organism evidence="6 7">
    <name type="scientific">Babesia duncani</name>
    <dbReference type="NCBI Taxonomy" id="323732"/>
    <lineage>
        <taxon>Eukaryota</taxon>
        <taxon>Sar</taxon>
        <taxon>Alveolata</taxon>
        <taxon>Apicomplexa</taxon>
        <taxon>Aconoidasida</taxon>
        <taxon>Piroplasmida</taxon>
        <taxon>Babesiidae</taxon>
        <taxon>Babesia</taxon>
    </lineage>
</organism>
<reference evidence="6" key="1">
    <citation type="journal article" date="2023" name="Nat. Microbiol.">
        <title>Babesia duncani multi-omics identifies virulence factors and drug targets.</title>
        <authorList>
            <person name="Singh P."/>
            <person name="Lonardi S."/>
            <person name="Liang Q."/>
            <person name="Vydyam P."/>
            <person name="Khabirova E."/>
            <person name="Fang T."/>
            <person name="Gihaz S."/>
            <person name="Thekkiniath J."/>
            <person name="Munshi M."/>
            <person name="Abel S."/>
            <person name="Ciampossin L."/>
            <person name="Batugedara G."/>
            <person name="Gupta M."/>
            <person name="Lu X.M."/>
            <person name="Lenz T."/>
            <person name="Chakravarty S."/>
            <person name="Cornillot E."/>
            <person name="Hu Y."/>
            <person name="Ma W."/>
            <person name="Gonzalez L.M."/>
            <person name="Sanchez S."/>
            <person name="Estrada K."/>
            <person name="Sanchez-Flores A."/>
            <person name="Montero E."/>
            <person name="Harb O.S."/>
            <person name="Le Roch K.G."/>
            <person name="Mamoun C.B."/>
        </authorList>
    </citation>
    <scope>NUCLEOTIDE SEQUENCE</scope>
    <source>
        <strain evidence="6">WA1</strain>
    </source>
</reference>
<dbReference type="AlphaFoldDB" id="A0AAD9PL66"/>
<comment type="subcellular location">
    <subcellularLocation>
        <location evidence="1">Cytoplasm</location>
        <location evidence="1">Cytoskeleton</location>
    </subcellularLocation>
</comment>
<name>A0AAD9PL66_9APIC</name>
<dbReference type="RefSeq" id="XP_067803567.1">
    <property type="nucleotide sequence ID" value="XM_067947003.1"/>
</dbReference>
<dbReference type="PANTHER" id="PTHR11937">
    <property type="entry name" value="ACTIN"/>
    <property type="match status" value="1"/>
</dbReference>
<dbReference type="Gene3D" id="3.90.640.10">
    <property type="entry name" value="Actin, Chain A, domain 4"/>
    <property type="match status" value="1"/>
</dbReference>
<evidence type="ECO:0000256" key="3">
    <source>
        <dbReference type="ARBA" id="ARBA00023212"/>
    </source>
</evidence>
<dbReference type="GO" id="GO:0005856">
    <property type="term" value="C:cytoskeleton"/>
    <property type="evidence" value="ECO:0007669"/>
    <property type="project" value="UniProtKB-SubCell"/>
</dbReference>
<evidence type="ECO:0000313" key="7">
    <source>
        <dbReference type="Proteomes" id="UP001214638"/>
    </source>
</evidence>
<dbReference type="Proteomes" id="UP001214638">
    <property type="component" value="Unassembled WGS sequence"/>
</dbReference>
<gene>
    <name evidence="6" type="ORF">BdWA1_001974</name>
</gene>
<dbReference type="SUPFAM" id="SSF53067">
    <property type="entry name" value="Actin-like ATPase domain"/>
    <property type="match status" value="2"/>
</dbReference>
<protein>
    <submittedName>
        <fullName evidence="6">Bifunctional Actin family/ATPase</fullName>
    </submittedName>
</protein>
<dbReference type="FunFam" id="3.30.420.40:FF:000188">
    <property type="entry name" value="Actin like 6B"/>
    <property type="match status" value="1"/>
</dbReference>
<proteinExistence type="inferred from homology"/>
<evidence type="ECO:0000256" key="4">
    <source>
        <dbReference type="ARBA" id="ARBA00038483"/>
    </source>
</evidence>